<proteinExistence type="inferred from homology"/>
<dbReference type="InterPro" id="IPR039426">
    <property type="entry name" value="TonB-dep_rcpt-like"/>
</dbReference>
<dbReference type="OrthoDB" id="1352714at2"/>
<evidence type="ECO:0000313" key="4">
    <source>
        <dbReference type="EMBL" id="SFA72435.1"/>
    </source>
</evidence>
<dbReference type="InterPro" id="IPR037066">
    <property type="entry name" value="Plug_dom_sf"/>
</dbReference>
<evidence type="ECO:0000256" key="1">
    <source>
        <dbReference type="PROSITE-ProRule" id="PRU01360"/>
    </source>
</evidence>
<gene>
    <name evidence="4" type="ORF">SAMN05660845_0236</name>
</gene>
<reference evidence="5" key="1">
    <citation type="submission" date="2016-10" db="EMBL/GenBank/DDBJ databases">
        <authorList>
            <person name="Varghese N."/>
            <person name="Submissions S."/>
        </authorList>
    </citation>
    <scope>NUCLEOTIDE SEQUENCE [LARGE SCALE GENOMIC DNA]</scope>
    <source>
        <strain evidence="5">DSM 21789</strain>
    </source>
</reference>
<keyword evidence="3" id="KW-1133">Transmembrane helix</keyword>
<keyword evidence="5" id="KW-1185">Reference proteome</keyword>
<keyword evidence="1" id="KW-0998">Cell outer membrane</keyword>
<keyword evidence="4" id="KW-0675">Receptor</keyword>
<feature type="transmembrane region" description="Helical" evidence="3">
    <location>
        <begin position="52"/>
        <end position="69"/>
    </location>
</feature>
<keyword evidence="1 3" id="KW-0812">Transmembrane</keyword>
<name>A0A1I0V7X3_9FLAO</name>
<keyword evidence="1" id="KW-1134">Transmembrane beta strand</keyword>
<protein>
    <submittedName>
        <fullName evidence="4">TonB-dependent outer membrane receptor, SusC/RagA subfamily, signature region</fullName>
    </submittedName>
</protein>
<dbReference type="STRING" id="498292.SAMN05660845_0236"/>
<comment type="subcellular location">
    <subcellularLocation>
        <location evidence="1">Cell outer membrane</location>
        <topology evidence="1">Multi-pass membrane protein</topology>
    </subcellularLocation>
</comment>
<evidence type="ECO:0000313" key="5">
    <source>
        <dbReference type="Proteomes" id="UP000199604"/>
    </source>
</evidence>
<sequence>MENQDKIFEEFKNAAQKAETKDFPEMEKIWSRVDAKLDTVVYKKQNNNWRKLAVAASVVIVGIIAFQFLKTEDQIMTPKNEIVVSDAKKEIVPETITEENPIVSTEENNSIIKANAEKIIKKQIETNNVIVSAGNCEDPPMDKIAEEMVVEAYSTAERSKKSAAAPLSNNTNYVLKGRVFDAMGVHSSSQDSEDDKNTKSEAPQTQNPPLIVVDGKAVITSRKKSSEKALSEINKDNVEMVYLKEPLYIINGVHYTEESLFGKNPTSPYAPLNKQEIKTIKILQDENATAIYGEKGKKGVVIITTKTGKPVAPK</sequence>
<dbReference type="Gene3D" id="2.170.130.10">
    <property type="entry name" value="TonB-dependent receptor, plug domain"/>
    <property type="match status" value="1"/>
</dbReference>
<organism evidence="4 5">
    <name type="scientific">Flavobacterium swingsii</name>
    <dbReference type="NCBI Taxonomy" id="498292"/>
    <lineage>
        <taxon>Bacteria</taxon>
        <taxon>Pseudomonadati</taxon>
        <taxon>Bacteroidota</taxon>
        <taxon>Flavobacteriia</taxon>
        <taxon>Flavobacteriales</taxon>
        <taxon>Flavobacteriaceae</taxon>
        <taxon>Flavobacterium</taxon>
    </lineage>
</organism>
<feature type="region of interest" description="Disordered" evidence="2">
    <location>
        <begin position="185"/>
        <end position="209"/>
    </location>
</feature>
<dbReference type="EMBL" id="FOJT01000001">
    <property type="protein sequence ID" value="SFA72435.1"/>
    <property type="molecule type" value="Genomic_DNA"/>
</dbReference>
<dbReference type="AlphaFoldDB" id="A0A1I0V7X3"/>
<comment type="similarity">
    <text evidence="1">Belongs to the TonB-dependent receptor family.</text>
</comment>
<accession>A0A1I0V7X3</accession>
<evidence type="ECO:0000256" key="2">
    <source>
        <dbReference type="SAM" id="MobiDB-lite"/>
    </source>
</evidence>
<dbReference type="GO" id="GO:0009279">
    <property type="term" value="C:cell outer membrane"/>
    <property type="evidence" value="ECO:0007669"/>
    <property type="project" value="UniProtKB-SubCell"/>
</dbReference>
<dbReference type="Proteomes" id="UP000199604">
    <property type="component" value="Unassembled WGS sequence"/>
</dbReference>
<dbReference type="PROSITE" id="PS52016">
    <property type="entry name" value="TONB_DEPENDENT_REC_3"/>
    <property type="match status" value="1"/>
</dbReference>
<dbReference type="RefSeq" id="WP_091473046.1">
    <property type="nucleotide sequence ID" value="NZ_FOJT01000001.1"/>
</dbReference>
<keyword evidence="1" id="KW-0813">Transport</keyword>
<keyword evidence="1 3" id="KW-0472">Membrane</keyword>
<evidence type="ECO:0000256" key="3">
    <source>
        <dbReference type="SAM" id="Phobius"/>
    </source>
</evidence>